<proteinExistence type="inferred from homology"/>
<evidence type="ECO:0000256" key="1">
    <source>
        <dbReference type="ARBA" id="ARBA00006295"/>
    </source>
</evidence>
<dbReference type="NCBIfam" id="TIGR00180">
    <property type="entry name" value="parB_part"/>
    <property type="match status" value="1"/>
</dbReference>
<dbReference type="SMART" id="SM00470">
    <property type="entry name" value="ParB"/>
    <property type="match status" value="1"/>
</dbReference>
<dbReference type="GO" id="GO:0005694">
    <property type="term" value="C:chromosome"/>
    <property type="evidence" value="ECO:0007669"/>
    <property type="project" value="TreeGrafter"/>
</dbReference>
<dbReference type="PANTHER" id="PTHR33375:SF1">
    <property type="entry name" value="CHROMOSOME-PARTITIONING PROTEIN PARB-RELATED"/>
    <property type="match status" value="1"/>
</dbReference>
<gene>
    <name evidence="4" type="primary">repB</name>
    <name evidence="4" type="ORF">RG540_PA00020</name>
</gene>
<dbReference type="InterPro" id="IPR003115">
    <property type="entry name" value="ParB_N"/>
</dbReference>
<dbReference type="HOGENOM" id="CLU_069128_1_0_5"/>
<feature type="domain" description="ParB-like N-terminal" evidence="3">
    <location>
        <begin position="72"/>
        <end position="163"/>
    </location>
</feature>
<dbReference type="PATRIC" id="fig|1028800.3.peg.4605"/>
<geneLocation type="plasmid" evidence="5">
    <name>II</name>
</geneLocation>
<organism evidence="4 5">
    <name type="scientific">Neorhizobium galegae bv. orientalis str. HAMBI 540</name>
    <dbReference type="NCBI Taxonomy" id="1028800"/>
    <lineage>
        <taxon>Bacteria</taxon>
        <taxon>Pseudomonadati</taxon>
        <taxon>Pseudomonadota</taxon>
        <taxon>Alphaproteobacteria</taxon>
        <taxon>Hyphomicrobiales</taxon>
        <taxon>Rhizobiaceae</taxon>
        <taxon>Rhizobium/Agrobacterium group</taxon>
        <taxon>Neorhizobium</taxon>
    </lineage>
</organism>
<dbReference type="KEGG" id="ngg:RG540_PA00020"/>
<dbReference type="OrthoDB" id="7908920at2"/>
<dbReference type="SUPFAM" id="SSF109709">
    <property type="entry name" value="KorB DNA-binding domain-like"/>
    <property type="match status" value="1"/>
</dbReference>
<dbReference type="Gene3D" id="3.90.1530.30">
    <property type="match status" value="1"/>
</dbReference>
<dbReference type="GO" id="GO:0003677">
    <property type="term" value="F:DNA binding"/>
    <property type="evidence" value="ECO:0007669"/>
    <property type="project" value="InterPro"/>
</dbReference>
<dbReference type="eggNOG" id="COG1475">
    <property type="taxonomic scope" value="Bacteria"/>
</dbReference>
<keyword evidence="4" id="KW-0614">Plasmid</keyword>
<dbReference type="EMBL" id="HG938354">
    <property type="protein sequence ID" value="CDN50681.1"/>
    <property type="molecule type" value="Genomic_DNA"/>
</dbReference>
<dbReference type="RefSeq" id="WP_041363725.1">
    <property type="nucleotide sequence ID" value="NZ_HG938354.1"/>
</dbReference>
<dbReference type="Pfam" id="PF07506">
    <property type="entry name" value="RepB"/>
    <property type="match status" value="1"/>
</dbReference>
<evidence type="ECO:0000313" key="4">
    <source>
        <dbReference type="EMBL" id="CDN50681.1"/>
    </source>
</evidence>
<comment type="similarity">
    <text evidence="1">Belongs to the ParB family.</text>
</comment>
<dbReference type="InterPro" id="IPR011111">
    <property type="entry name" value="Plasmid_RepB"/>
</dbReference>
<dbReference type="InterPro" id="IPR037972">
    <property type="entry name" value="RepB_N"/>
</dbReference>
<dbReference type="InterPro" id="IPR017819">
    <property type="entry name" value="Plasmid_partition_RepB"/>
</dbReference>
<protein>
    <submittedName>
        <fullName evidence="4">Plasmid partitioning protein RepB</fullName>
    </submittedName>
</protein>
<dbReference type="InterPro" id="IPR004437">
    <property type="entry name" value="ParB/RepB/Spo0J"/>
</dbReference>
<dbReference type="NCBIfam" id="TIGR03454">
    <property type="entry name" value="partition_RepB"/>
    <property type="match status" value="1"/>
</dbReference>
<feature type="region of interest" description="Disordered" evidence="2">
    <location>
        <begin position="1"/>
        <end position="27"/>
    </location>
</feature>
<evidence type="ECO:0000313" key="5">
    <source>
        <dbReference type="Proteomes" id="UP000028181"/>
    </source>
</evidence>
<dbReference type="GeneID" id="24260405"/>
<dbReference type="AlphaFoldDB" id="A0A068SXX8"/>
<dbReference type="Pfam" id="PF02195">
    <property type="entry name" value="ParB_N"/>
    <property type="match status" value="1"/>
</dbReference>
<dbReference type="InterPro" id="IPR050336">
    <property type="entry name" value="Chromosome_partition/occlusion"/>
</dbReference>
<dbReference type="CDD" id="cd16405">
    <property type="entry name" value="RepB_like_N"/>
    <property type="match status" value="1"/>
</dbReference>
<evidence type="ECO:0000256" key="2">
    <source>
        <dbReference type="SAM" id="MobiDB-lite"/>
    </source>
</evidence>
<name>A0A068SXX8_NEOGA</name>
<evidence type="ECO:0000259" key="3">
    <source>
        <dbReference type="SMART" id="SM00470"/>
    </source>
</evidence>
<accession>A0A068SXX8</accession>
<dbReference type="Gene3D" id="1.10.10.2830">
    <property type="match status" value="1"/>
</dbReference>
<dbReference type="GO" id="GO:0007059">
    <property type="term" value="P:chromosome segregation"/>
    <property type="evidence" value="ECO:0007669"/>
    <property type="project" value="TreeGrafter"/>
</dbReference>
<dbReference type="InterPro" id="IPR036086">
    <property type="entry name" value="ParB/Sulfiredoxin_sf"/>
</dbReference>
<dbReference type="PANTHER" id="PTHR33375">
    <property type="entry name" value="CHROMOSOME-PARTITIONING PROTEIN PARB-RELATED"/>
    <property type="match status" value="1"/>
</dbReference>
<sequence>MARKNLIEISSSSATRPEPVAPRDNRPIAGFVPQARNSAPVGGITRTLGNITEKVERANDLERQLAKGQIVVEIDPVLIDASFVEDRLEIDPVRLNELVEQIREHGQQVPILVRPHPQAKGRYQVAYGHRRLAATKTLGLGVRAVVRDLTDDQLVVSQGQENSARTDLSYIERALFALRLEQRGFTRDIIMAALGVDKAALSKMLIVTRQVPITLITAIGAAPEIGRRRWLELGERLETVESDVVLAQLSADNSGQLSSDERFHRALALASKRPAQTTAPAAKVQISGVPVQFKKTASSATFVFDNKAAPGFDQFVQERLESLFAEFQQNKGA</sequence>
<dbReference type="Proteomes" id="UP000028181">
    <property type="component" value="Plasmid pHAMBI540a"/>
</dbReference>
<reference evidence="5" key="1">
    <citation type="journal article" date="2014" name="BMC Genomics">
        <title>Genome sequencing of two Neorhizobium galegae strains reveals a noeT gene responsible for the unusual acetylation of the nodulation factors.</title>
        <authorList>
            <person name="Osterman J."/>
            <person name="Marsh J."/>
            <person name="Laine P.K."/>
            <person name="Zeng Z."/>
            <person name="Alatalo E."/>
            <person name="Sullivan J.T."/>
            <person name="Young J.P."/>
            <person name="Thomas-Oates J."/>
            <person name="Paulin L."/>
            <person name="Lindstrom K."/>
        </authorList>
    </citation>
    <scope>NUCLEOTIDE SEQUENCE [LARGE SCALE GENOMIC DNA]</scope>
    <source>
        <strain evidence="5">HAMBI 540</strain>
    </source>
</reference>
<keyword evidence="5" id="KW-1185">Reference proteome</keyword>
<dbReference type="SUPFAM" id="SSF110849">
    <property type="entry name" value="ParB/Sulfiredoxin"/>
    <property type="match status" value="1"/>
</dbReference>